<evidence type="ECO:0000313" key="4">
    <source>
        <dbReference type="Proteomes" id="UP000435036"/>
    </source>
</evidence>
<dbReference type="Proteomes" id="UP000435036">
    <property type="component" value="Unassembled WGS sequence"/>
</dbReference>
<dbReference type="OrthoDB" id="9815825at2"/>
<accession>A0A6N8KVF3</accession>
<name>A0A6N8KVF3_9SPHI</name>
<gene>
    <name evidence="3" type="ORF">GQF63_04910</name>
</gene>
<feature type="domain" description="Gfo/Idh/MocA-like oxidoreductase N-terminal" evidence="1">
    <location>
        <begin position="10"/>
        <end position="123"/>
    </location>
</feature>
<evidence type="ECO:0000259" key="1">
    <source>
        <dbReference type="Pfam" id="PF01408"/>
    </source>
</evidence>
<dbReference type="InterPro" id="IPR051317">
    <property type="entry name" value="Gfo/Idh/MocA_oxidoreduct"/>
</dbReference>
<dbReference type="Gene3D" id="3.30.360.10">
    <property type="entry name" value="Dihydrodipicolinate Reductase, domain 2"/>
    <property type="match status" value="1"/>
</dbReference>
<dbReference type="PANTHER" id="PTHR43708">
    <property type="entry name" value="CONSERVED EXPRESSED OXIDOREDUCTASE (EUROFUNG)"/>
    <property type="match status" value="1"/>
</dbReference>
<dbReference type="EMBL" id="WSQA01000003">
    <property type="protein sequence ID" value="MVZ61355.1"/>
    <property type="molecule type" value="Genomic_DNA"/>
</dbReference>
<dbReference type="SUPFAM" id="SSF51735">
    <property type="entry name" value="NAD(P)-binding Rossmann-fold domains"/>
    <property type="match status" value="1"/>
</dbReference>
<evidence type="ECO:0000259" key="2">
    <source>
        <dbReference type="Pfam" id="PF22725"/>
    </source>
</evidence>
<dbReference type="SUPFAM" id="SSF55347">
    <property type="entry name" value="Glyceraldehyde-3-phosphate dehydrogenase-like, C-terminal domain"/>
    <property type="match status" value="1"/>
</dbReference>
<reference evidence="3 4" key="1">
    <citation type="submission" date="2019-12" db="EMBL/GenBank/DDBJ databases">
        <authorList>
            <person name="Dong K."/>
        </authorList>
    </citation>
    <scope>NUCLEOTIDE SEQUENCE [LARGE SCALE GENOMIC DNA]</scope>
    <source>
        <strain evidence="3 4">JCM 31225</strain>
    </source>
</reference>
<protein>
    <submittedName>
        <fullName evidence="3">Oxidoreductase</fullName>
    </submittedName>
</protein>
<comment type="caution">
    <text evidence="3">The sequence shown here is derived from an EMBL/GenBank/DDBJ whole genome shotgun (WGS) entry which is preliminary data.</text>
</comment>
<sequence>MLDQQIITGILSYGMSGRVFHAPFLEASDRFKLKAVVERSKKQAQERYPEIISYDAVSDLLQDPEIELVIVNTPNDTHVAFAEQALRAGKHVLLEKPVAPTVKEAEHLFQVAAECGKLLMPYHNRRFDSDYLALKKVLQDERLGKPIELHIRFDRFKPEIGPKAFKEKHVPASGIIYDLGSHLVDQVIALFGRPKSMTKIRGSYRPKSKVDDYGSIMLSYTSGLNVFLTCSLLVAAPQASFVLHGSRGSFVKHRVDVQEAQLIEGMSPTAAGYGIEPEGMEGMLTLADENNQLHAELVPAEKGNYMGIFDAVYAAIREDQPYLVQQDHIIWQLEILTPGK</sequence>
<dbReference type="AlphaFoldDB" id="A0A6N8KVF3"/>
<dbReference type="Pfam" id="PF22725">
    <property type="entry name" value="GFO_IDH_MocA_C3"/>
    <property type="match status" value="1"/>
</dbReference>
<dbReference type="InterPro" id="IPR055170">
    <property type="entry name" value="GFO_IDH_MocA-like_dom"/>
</dbReference>
<dbReference type="Pfam" id="PF01408">
    <property type="entry name" value="GFO_IDH_MocA"/>
    <property type="match status" value="1"/>
</dbReference>
<dbReference type="GO" id="GO:0000166">
    <property type="term" value="F:nucleotide binding"/>
    <property type="evidence" value="ECO:0007669"/>
    <property type="project" value="InterPro"/>
</dbReference>
<dbReference type="InterPro" id="IPR036291">
    <property type="entry name" value="NAD(P)-bd_dom_sf"/>
</dbReference>
<proteinExistence type="predicted"/>
<evidence type="ECO:0000313" key="3">
    <source>
        <dbReference type="EMBL" id="MVZ61355.1"/>
    </source>
</evidence>
<dbReference type="PANTHER" id="PTHR43708:SF7">
    <property type="entry name" value="OXIDOREDUCTASE"/>
    <property type="match status" value="1"/>
</dbReference>
<keyword evidence="4" id="KW-1185">Reference proteome</keyword>
<dbReference type="Gene3D" id="3.40.50.720">
    <property type="entry name" value="NAD(P)-binding Rossmann-like Domain"/>
    <property type="match status" value="1"/>
</dbReference>
<organism evidence="3 4">
    <name type="scientific">Sphingobacterium humi</name>
    <dbReference type="NCBI Taxonomy" id="1796905"/>
    <lineage>
        <taxon>Bacteria</taxon>
        <taxon>Pseudomonadati</taxon>
        <taxon>Bacteroidota</taxon>
        <taxon>Sphingobacteriia</taxon>
        <taxon>Sphingobacteriales</taxon>
        <taxon>Sphingobacteriaceae</taxon>
        <taxon>Sphingobacterium</taxon>
    </lineage>
</organism>
<dbReference type="RefSeq" id="WP_160367995.1">
    <property type="nucleotide sequence ID" value="NZ_WSQA01000003.1"/>
</dbReference>
<dbReference type="InterPro" id="IPR000683">
    <property type="entry name" value="Gfo/Idh/MocA-like_OxRdtase_N"/>
</dbReference>
<feature type="domain" description="GFO/IDH/MocA-like oxidoreductase" evidence="2">
    <location>
        <begin position="131"/>
        <end position="250"/>
    </location>
</feature>